<feature type="domain" description="Polysaccharide pyruvyl transferase" evidence="1">
    <location>
        <begin position="55"/>
        <end position="313"/>
    </location>
</feature>
<evidence type="ECO:0000259" key="1">
    <source>
        <dbReference type="Pfam" id="PF04230"/>
    </source>
</evidence>
<comment type="caution">
    <text evidence="2">The sequence shown here is derived from an EMBL/GenBank/DDBJ whole genome shotgun (WGS) entry which is preliminary data.</text>
</comment>
<dbReference type="OrthoDB" id="5242601at2"/>
<dbReference type="Proteomes" id="UP000265366">
    <property type="component" value="Unassembled WGS sequence"/>
</dbReference>
<reference evidence="2 3" key="1">
    <citation type="submission" date="2018-08" db="EMBL/GenBank/DDBJ databases">
        <title>Erythrobacter zhengii sp.nov., a bacterium isolated from deep-sea sediment.</title>
        <authorList>
            <person name="Fang C."/>
            <person name="Wu Y.-H."/>
            <person name="Sun C."/>
            <person name="Wang H."/>
            <person name="Cheng H."/>
            <person name="Meng F.-X."/>
            <person name="Wang C.-S."/>
            <person name="Xu X.-W."/>
        </authorList>
    </citation>
    <scope>NUCLEOTIDE SEQUENCE [LARGE SCALE GENOMIC DNA]</scope>
    <source>
        <strain evidence="2 3">CCTCC AB 2015396</strain>
    </source>
</reference>
<name>A0A3A1P8U1_9SPHN</name>
<proteinExistence type="predicted"/>
<dbReference type="RefSeq" id="WP_119592380.1">
    <property type="nucleotide sequence ID" value="NZ_QXFM01000066.1"/>
</dbReference>
<sequence>MTSITPSAPAAVATAQTHLQVISRLQGLIDHVLAPSLPTLRAEPFALIDMPDHGNVGDSAIWAGEIAWLRKNVGFDPALVADHRDPLDQVNRDLVGKTVLLHGGGNFGDIWTANNDFREAIISANPGSTIIQFPQSIHYDNPASIATTARNLKAAKALRLLVRDDESHALASQAFDCEVTLCPDMAFALGPMQRIATPDLDVLLLMRTDKEGVGFSSQDWPIGWEQDDWLEDSPNLYRDVQWDSRIKALMSLSPRRMSRTARRNYYYNQLAERRLARGLKQLSRARFVITDRLHVHILSTLLGLPHCFLDNHYGKISRFSAAFSTRWTDSYQAKTLSEAVACAKAWLQAKENADV</sequence>
<keyword evidence="3" id="KW-1185">Reference proteome</keyword>
<dbReference type="EMBL" id="QXFM01000066">
    <property type="protein sequence ID" value="RIV88644.1"/>
    <property type="molecule type" value="Genomic_DNA"/>
</dbReference>
<accession>A0A3A1P8U1</accession>
<dbReference type="InterPro" id="IPR007345">
    <property type="entry name" value="Polysacch_pyruvyl_Trfase"/>
</dbReference>
<dbReference type="Pfam" id="PF04230">
    <property type="entry name" value="PS_pyruv_trans"/>
    <property type="match status" value="1"/>
</dbReference>
<organism evidence="2 3">
    <name type="scientific">Aurantiacibacter xanthus</name>
    <dbReference type="NCBI Taxonomy" id="1784712"/>
    <lineage>
        <taxon>Bacteria</taxon>
        <taxon>Pseudomonadati</taxon>
        <taxon>Pseudomonadota</taxon>
        <taxon>Alphaproteobacteria</taxon>
        <taxon>Sphingomonadales</taxon>
        <taxon>Erythrobacteraceae</taxon>
        <taxon>Aurantiacibacter</taxon>
    </lineage>
</organism>
<protein>
    <submittedName>
        <fullName evidence="2">Exopolysaccharide biosynthesis protein</fullName>
    </submittedName>
</protein>
<gene>
    <name evidence="2" type="ORF">D2V17_07065</name>
</gene>
<evidence type="ECO:0000313" key="3">
    <source>
        <dbReference type="Proteomes" id="UP000265366"/>
    </source>
</evidence>
<dbReference type="AlphaFoldDB" id="A0A3A1P8U1"/>
<evidence type="ECO:0000313" key="2">
    <source>
        <dbReference type="EMBL" id="RIV88644.1"/>
    </source>
</evidence>